<gene>
    <name evidence="1" type="ORF">XENOCAPTIV_018545</name>
</gene>
<dbReference type="Proteomes" id="UP001434883">
    <property type="component" value="Unassembled WGS sequence"/>
</dbReference>
<evidence type="ECO:0000313" key="2">
    <source>
        <dbReference type="Proteomes" id="UP001434883"/>
    </source>
</evidence>
<sequence length="127" mass="13688">VTLGAQEKLVPLAQMEKECDVMNYIRETCGCCGGGVTVGETPSPWKPLAEEGSPSLVPTSLESVASLLSSLNEQQYGVGIATMAYTAQRAKLTQGVDREQWTNLFIDSFKYVYGDLTGDPEKAFGLC</sequence>
<organism evidence="1 2">
    <name type="scientific">Xenoophorus captivus</name>
    <dbReference type="NCBI Taxonomy" id="1517983"/>
    <lineage>
        <taxon>Eukaryota</taxon>
        <taxon>Metazoa</taxon>
        <taxon>Chordata</taxon>
        <taxon>Craniata</taxon>
        <taxon>Vertebrata</taxon>
        <taxon>Euteleostomi</taxon>
        <taxon>Actinopterygii</taxon>
        <taxon>Neopterygii</taxon>
        <taxon>Teleostei</taxon>
        <taxon>Neoteleostei</taxon>
        <taxon>Acanthomorphata</taxon>
        <taxon>Ovalentaria</taxon>
        <taxon>Atherinomorphae</taxon>
        <taxon>Cyprinodontiformes</taxon>
        <taxon>Goodeidae</taxon>
        <taxon>Xenoophorus</taxon>
    </lineage>
</organism>
<protein>
    <submittedName>
        <fullName evidence="1">Uncharacterized protein</fullName>
    </submittedName>
</protein>
<reference evidence="1 2" key="1">
    <citation type="submission" date="2021-06" db="EMBL/GenBank/DDBJ databases">
        <authorList>
            <person name="Palmer J.M."/>
        </authorList>
    </citation>
    <scope>NUCLEOTIDE SEQUENCE [LARGE SCALE GENOMIC DNA]</scope>
    <source>
        <strain evidence="1 2">XC_2019</strain>
        <tissue evidence="1">Muscle</tissue>
    </source>
</reference>
<accession>A0ABV0R577</accession>
<feature type="non-terminal residue" evidence="1">
    <location>
        <position position="1"/>
    </location>
</feature>
<evidence type="ECO:0000313" key="1">
    <source>
        <dbReference type="EMBL" id="MEQ2202868.1"/>
    </source>
</evidence>
<comment type="caution">
    <text evidence="1">The sequence shown here is derived from an EMBL/GenBank/DDBJ whole genome shotgun (WGS) entry which is preliminary data.</text>
</comment>
<proteinExistence type="predicted"/>
<name>A0ABV0R577_9TELE</name>
<keyword evidence="2" id="KW-1185">Reference proteome</keyword>
<dbReference type="EMBL" id="JAHRIN010033998">
    <property type="protein sequence ID" value="MEQ2202868.1"/>
    <property type="molecule type" value="Genomic_DNA"/>
</dbReference>